<dbReference type="Proteomes" id="UP001054945">
    <property type="component" value="Unassembled WGS sequence"/>
</dbReference>
<dbReference type="AlphaFoldDB" id="A0AAV4PAF6"/>
<sequence>MAQETLALFEDLPSDVESDALISEAEIAISIVQKVREYRMYQMKRWKVCDFFEQENQTGAVKRKKNVEIKNRSSVDVTCIQGIFWGHFEHLKSLGIVIVVDAYILHKNSSVTYEYNDQKWNFMSFEEQHYYLSCFLRLMNPIY</sequence>
<comment type="caution">
    <text evidence="1">The sequence shown here is derived from an EMBL/GenBank/DDBJ whole genome shotgun (WGS) entry which is preliminary data.</text>
</comment>
<protein>
    <submittedName>
        <fullName evidence="1">Uncharacterized protein</fullName>
    </submittedName>
</protein>
<gene>
    <name evidence="1" type="ORF">CEXT_719571</name>
</gene>
<reference evidence="1 2" key="1">
    <citation type="submission" date="2021-06" db="EMBL/GenBank/DDBJ databases">
        <title>Caerostris extrusa draft genome.</title>
        <authorList>
            <person name="Kono N."/>
            <person name="Arakawa K."/>
        </authorList>
    </citation>
    <scope>NUCLEOTIDE SEQUENCE [LARGE SCALE GENOMIC DNA]</scope>
</reference>
<name>A0AAV4PAF6_CAEEX</name>
<keyword evidence="2" id="KW-1185">Reference proteome</keyword>
<evidence type="ECO:0000313" key="2">
    <source>
        <dbReference type="Proteomes" id="UP001054945"/>
    </source>
</evidence>
<accession>A0AAV4PAF6</accession>
<organism evidence="1 2">
    <name type="scientific">Caerostris extrusa</name>
    <name type="common">Bark spider</name>
    <name type="synonym">Caerostris bankana</name>
    <dbReference type="NCBI Taxonomy" id="172846"/>
    <lineage>
        <taxon>Eukaryota</taxon>
        <taxon>Metazoa</taxon>
        <taxon>Ecdysozoa</taxon>
        <taxon>Arthropoda</taxon>
        <taxon>Chelicerata</taxon>
        <taxon>Arachnida</taxon>
        <taxon>Araneae</taxon>
        <taxon>Araneomorphae</taxon>
        <taxon>Entelegynae</taxon>
        <taxon>Araneoidea</taxon>
        <taxon>Araneidae</taxon>
        <taxon>Caerostris</taxon>
    </lineage>
</organism>
<dbReference type="EMBL" id="BPLR01004274">
    <property type="protein sequence ID" value="GIX93604.1"/>
    <property type="molecule type" value="Genomic_DNA"/>
</dbReference>
<evidence type="ECO:0000313" key="1">
    <source>
        <dbReference type="EMBL" id="GIX93604.1"/>
    </source>
</evidence>
<proteinExistence type="predicted"/>